<reference evidence="2 3" key="1">
    <citation type="submission" date="2021-06" db="EMBL/GenBank/DDBJ databases">
        <title>Caerostris extrusa draft genome.</title>
        <authorList>
            <person name="Kono N."/>
            <person name="Arakawa K."/>
        </authorList>
    </citation>
    <scope>NUCLEOTIDE SEQUENCE [LARGE SCALE GENOMIC DNA]</scope>
</reference>
<accession>A0AAV4Y2Z0</accession>
<evidence type="ECO:0000256" key="1">
    <source>
        <dbReference type="SAM" id="MobiDB-lite"/>
    </source>
</evidence>
<dbReference type="Proteomes" id="UP001054945">
    <property type="component" value="Unassembled WGS sequence"/>
</dbReference>
<dbReference type="EMBL" id="BPLR01018534">
    <property type="protein sequence ID" value="GIZ00351.1"/>
    <property type="molecule type" value="Genomic_DNA"/>
</dbReference>
<gene>
    <name evidence="2" type="ORF">CEXT_94401</name>
</gene>
<protein>
    <recommendedName>
        <fullName evidence="4">Secreted protein</fullName>
    </recommendedName>
</protein>
<keyword evidence="3" id="KW-1185">Reference proteome</keyword>
<feature type="compositionally biased region" description="Polar residues" evidence="1">
    <location>
        <begin position="101"/>
        <end position="112"/>
    </location>
</feature>
<evidence type="ECO:0000313" key="3">
    <source>
        <dbReference type="Proteomes" id="UP001054945"/>
    </source>
</evidence>
<name>A0AAV4Y2Z0_CAEEX</name>
<feature type="region of interest" description="Disordered" evidence="1">
    <location>
        <begin position="91"/>
        <end position="112"/>
    </location>
</feature>
<sequence>MNYSFPYFHAAFCCFFSRDGPQGQIYQQFSQSLVRRPCLCRVWADGRHTEPVSERERPRRWIKDRGGSTRGWRWYRLAALVSRVGFPPKLRRLPPRRRVPHTTSSPNRGVAI</sequence>
<evidence type="ECO:0008006" key="4">
    <source>
        <dbReference type="Google" id="ProtNLM"/>
    </source>
</evidence>
<proteinExistence type="predicted"/>
<comment type="caution">
    <text evidence="2">The sequence shown here is derived from an EMBL/GenBank/DDBJ whole genome shotgun (WGS) entry which is preliminary data.</text>
</comment>
<organism evidence="2 3">
    <name type="scientific">Caerostris extrusa</name>
    <name type="common">Bark spider</name>
    <name type="synonym">Caerostris bankana</name>
    <dbReference type="NCBI Taxonomy" id="172846"/>
    <lineage>
        <taxon>Eukaryota</taxon>
        <taxon>Metazoa</taxon>
        <taxon>Ecdysozoa</taxon>
        <taxon>Arthropoda</taxon>
        <taxon>Chelicerata</taxon>
        <taxon>Arachnida</taxon>
        <taxon>Araneae</taxon>
        <taxon>Araneomorphae</taxon>
        <taxon>Entelegynae</taxon>
        <taxon>Araneoidea</taxon>
        <taxon>Araneidae</taxon>
        <taxon>Caerostris</taxon>
    </lineage>
</organism>
<feature type="compositionally biased region" description="Basic residues" evidence="1">
    <location>
        <begin position="91"/>
        <end position="100"/>
    </location>
</feature>
<evidence type="ECO:0000313" key="2">
    <source>
        <dbReference type="EMBL" id="GIZ00351.1"/>
    </source>
</evidence>
<dbReference type="AlphaFoldDB" id="A0AAV4Y2Z0"/>